<accession>A0A2N3IJ62</accession>
<dbReference type="Proteomes" id="UP000233387">
    <property type="component" value="Unassembled WGS sequence"/>
</dbReference>
<comment type="caution">
    <text evidence="1">The sequence shown here is derived from an EMBL/GenBank/DDBJ whole genome shotgun (WGS) entry which is preliminary data.</text>
</comment>
<dbReference type="InterPro" id="IPR008323">
    <property type="entry name" value="UCP033563"/>
</dbReference>
<dbReference type="PIRSF" id="PIRSF033563">
    <property type="entry name" value="UCP033563"/>
    <property type="match status" value="1"/>
</dbReference>
<dbReference type="AlphaFoldDB" id="A0A2N3IJ62"/>
<reference evidence="1 2" key="1">
    <citation type="submission" date="2017-06" db="EMBL/GenBank/DDBJ databases">
        <title>Raineya orbicola gen. nov., sp. nov. a slightly thermophilic bacterium of the phylum Bacteroidetes and the description of Raineyaceae fam. nov.</title>
        <authorList>
            <person name="Albuquerque L."/>
            <person name="Polonia A.R.M."/>
            <person name="Barroso C."/>
            <person name="Froufe H.J.C."/>
            <person name="Lage O."/>
            <person name="Lobo-Da-Cunha A."/>
            <person name="Egas C."/>
            <person name="Da Costa M.S."/>
        </authorList>
    </citation>
    <scope>NUCLEOTIDE SEQUENCE [LARGE SCALE GENOMIC DNA]</scope>
    <source>
        <strain evidence="1 2">SPSPC-11</strain>
    </source>
</reference>
<organism evidence="1 2">
    <name type="scientific">Raineya orbicola</name>
    <dbReference type="NCBI Taxonomy" id="2016530"/>
    <lineage>
        <taxon>Bacteria</taxon>
        <taxon>Pseudomonadati</taxon>
        <taxon>Bacteroidota</taxon>
        <taxon>Cytophagia</taxon>
        <taxon>Cytophagales</taxon>
        <taxon>Raineyaceae</taxon>
        <taxon>Raineya</taxon>
    </lineage>
</organism>
<keyword evidence="2" id="KW-1185">Reference proteome</keyword>
<proteinExistence type="predicted"/>
<dbReference type="OrthoDB" id="9781616at2"/>
<gene>
    <name evidence="1" type="ORF">Rain11_0652</name>
</gene>
<dbReference type="PANTHER" id="PTHR36454">
    <property type="entry name" value="LMO2823 PROTEIN"/>
    <property type="match status" value="1"/>
</dbReference>
<evidence type="ECO:0000313" key="1">
    <source>
        <dbReference type="EMBL" id="PKQ70273.1"/>
    </source>
</evidence>
<dbReference type="RefSeq" id="WP_101357915.1">
    <property type="nucleotide sequence ID" value="NZ_NKXO01000008.1"/>
</dbReference>
<name>A0A2N3IJ62_9BACT</name>
<dbReference type="Pfam" id="PF06245">
    <property type="entry name" value="DUF1015"/>
    <property type="match status" value="1"/>
</dbReference>
<dbReference type="EMBL" id="NKXO01000008">
    <property type="protein sequence ID" value="PKQ70273.1"/>
    <property type="molecule type" value="Genomic_DNA"/>
</dbReference>
<evidence type="ECO:0008006" key="3">
    <source>
        <dbReference type="Google" id="ProtNLM"/>
    </source>
</evidence>
<protein>
    <recommendedName>
        <fullName evidence="3">DUF1015 domain-containing protein</fullName>
    </recommendedName>
</protein>
<evidence type="ECO:0000313" key="2">
    <source>
        <dbReference type="Proteomes" id="UP000233387"/>
    </source>
</evidence>
<dbReference type="PANTHER" id="PTHR36454:SF1">
    <property type="entry name" value="DUF1015 DOMAIN-CONTAINING PROTEIN"/>
    <property type="match status" value="1"/>
</dbReference>
<sequence>MAEIIPFRAWRYAPHLPIDELTSPLFDVVSEKQIKALYAQEYNSIHLSVPAMGVSYQEIADLQEKWKKEGVLRQDELPAIYVYYQYFSLPNSNKTFCRKGFIAMVRIYEWNENQILRHENILPHSVNDRIELLRATQMNIAPTHGLYTDTLHQLEPFMDESMLAPIYETEDYQGVRDVLSIIQDARIIAKFQEVIAQSKIILADGHHRYTSSLEYAKEMRKKNPHHTGKEIYNYHLMYFTNTESDDLKILPTHRLVQDLPNFNEQNLIDKLHQYFDIKPVIEPETLEEVIAGKTWTFGLVTQNLSCKIRLRAEVLDQMTWHFPEVVKRLDLTILHYFVLYKVLGISKEEQQQGKYLSFVRNFHECLEKVEHQKAQIALITQGVSIEEVKKVCESGYTMPQKSTYFYPKVVCGFVFASITESENATMADKFFRKTS</sequence>